<dbReference type="Proteomes" id="UP000187283">
    <property type="component" value="Unassembled WGS sequence"/>
</dbReference>
<keyword evidence="2" id="KW-1185">Reference proteome</keyword>
<comment type="caution">
    <text evidence="1">The sequence shown here is derived from an EMBL/GenBank/DDBJ whole genome shotgun (WGS) entry which is preliminary data.</text>
</comment>
<evidence type="ECO:0000313" key="2">
    <source>
        <dbReference type="Proteomes" id="UP000187283"/>
    </source>
</evidence>
<sequence length="172" mass="18975">MSEPILSNENLVVQIANLLDTPIIAPKPVILADFMIKNYTAKTTTQTGTDLKVAFPTENLKAKKPTAAGAKNISLLVIDVDIAGKSEITNSSDMDIDPSDIEVKIESNFSQDGYYTQDSDYTEYNKVYDDSRTGHVDKIALEAYNASRFGPPPPPYLFRYQIPGKPQDSPEL</sequence>
<reference evidence="1 2" key="1">
    <citation type="submission" date="2017-01" db="EMBL/GenBank/DDBJ databases">
        <authorList>
            <person name="Mah S.A."/>
            <person name="Swanson W.J."/>
            <person name="Moy G.W."/>
            <person name="Vacquier V.D."/>
        </authorList>
    </citation>
    <scope>NUCLEOTIDE SEQUENCE [LARGE SCALE GENOMIC DNA]</scope>
    <source>
        <strain evidence="1 2">GSMNP</strain>
    </source>
</reference>
<accession>A0A1R1XN68</accession>
<evidence type="ECO:0000313" key="1">
    <source>
        <dbReference type="EMBL" id="OMJ16058.1"/>
    </source>
</evidence>
<name>A0A1R1XN68_9FUNG</name>
<dbReference type="EMBL" id="LSSN01002465">
    <property type="protein sequence ID" value="OMJ16058.1"/>
    <property type="molecule type" value="Genomic_DNA"/>
</dbReference>
<dbReference type="AlphaFoldDB" id="A0A1R1XN68"/>
<protein>
    <submittedName>
        <fullName evidence="1">Uncharacterized protein</fullName>
    </submittedName>
</protein>
<organism evidence="1 2">
    <name type="scientific">Smittium culicis</name>
    <dbReference type="NCBI Taxonomy" id="133412"/>
    <lineage>
        <taxon>Eukaryota</taxon>
        <taxon>Fungi</taxon>
        <taxon>Fungi incertae sedis</taxon>
        <taxon>Zoopagomycota</taxon>
        <taxon>Kickxellomycotina</taxon>
        <taxon>Harpellomycetes</taxon>
        <taxon>Harpellales</taxon>
        <taxon>Legeriomycetaceae</taxon>
        <taxon>Smittium</taxon>
    </lineage>
</organism>
<gene>
    <name evidence="1" type="ORF">AYI70_g6847</name>
</gene>
<proteinExistence type="predicted"/>